<dbReference type="NCBIfam" id="TIGR02794">
    <property type="entry name" value="tolA_full"/>
    <property type="match status" value="1"/>
</dbReference>
<keyword evidence="2" id="KW-1185">Reference proteome</keyword>
<proteinExistence type="predicted"/>
<dbReference type="InterPro" id="IPR014161">
    <property type="entry name" value="Tol-Pal_TolA"/>
</dbReference>
<dbReference type="Proteomes" id="UP000780690">
    <property type="component" value="Unassembled WGS sequence"/>
</dbReference>
<evidence type="ECO:0000313" key="2">
    <source>
        <dbReference type="Proteomes" id="UP000780690"/>
    </source>
</evidence>
<evidence type="ECO:0000313" key="1">
    <source>
        <dbReference type="EMBL" id="NIF00777.1"/>
    </source>
</evidence>
<accession>A0ABX0QV18</accession>
<protein>
    <submittedName>
        <fullName evidence="1">Cell envelope integrity protein TolA</fullName>
    </submittedName>
</protein>
<dbReference type="EMBL" id="VWXD01000003">
    <property type="protein sequence ID" value="NIF00777.1"/>
    <property type="molecule type" value="Genomic_DNA"/>
</dbReference>
<gene>
    <name evidence="1" type="primary">tolA</name>
    <name evidence="1" type="ORF">F3J38_12010</name>
</gene>
<name>A0ABX0QV18_9GAMM</name>
<comment type="caution">
    <text evidence="1">The sequence shown here is derived from an EMBL/GenBank/DDBJ whole genome shotgun (WGS) entry which is preliminary data.</text>
</comment>
<organism evidence="1 2">
    <name type="scientific">Candidatus Pantoea formicae</name>
    <dbReference type="NCBI Taxonomy" id="2608355"/>
    <lineage>
        <taxon>Bacteria</taxon>
        <taxon>Pseudomonadati</taxon>
        <taxon>Pseudomonadota</taxon>
        <taxon>Gammaproteobacteria</taxon>
        <taxon>Enterobacterales</taxon>
        <taxon>Erwiniaceae</taxon>
        <taxon>Pantoea</taxon>
    </lineage>
</organism>
<dbReference type="RefSeq" id="WP_167138602.1">
    <property type="nucleotide sequence ID" value="NZ_VWXD01000003.1"/>
</dbReference>
<dbReference type="SUPFAM" id="SSF74653">
    <property type="entry name" value="TolA/TonB C-terminal domain"/>
    <property type="match status" value="1"/>
</dbReference>
<dbReference type="Gene3D" id="3.30.1150.10">
    <property type="match status" value="1"/>
</dbReference>
<reference evidence="1 2" key="1">
    <citation type="journal article" date="2019" name="bioRxiv">
        <title>Bacteria contribute to plant secondary compound degradation in a generalist herbivore system.</title>
        <authorList>
            <person name="Francoeur C.B."/>
            <person name="Khadempour L."/>
            <person name="Moreira-Soto R.D."/>
            <person name="Gotting K."/>
            <person name="Book A.J."/>
            <person name="Pinto-Tomas A.A."/>
            <person name="Keefover-Ring K."/>
            <person name="Currie C.R."/>
        </authorList>
    </citation>
    <scope>NUCLEOTIDE SEQUENCE [LARGE SCALE GENOMIC DNA]</scope>
    <source>
        <strain evidence="1 2">Acro-805</strain>
    </source>
</reference>
<sequence>MRILAFAALILVGCTPIKHPQSHTEKPPAPVVTDLKSYYLAVQYAIQSEFYDADHYIGKTCNLRIDLDDKGQLSGLHVYSGDLSLCTAAMDAAKQAELPAPPSAQVHEQMKHAVLVFAPQ</sequence>
<dbReference type="Pfam" id="PF06519">
    <property type="entry name" value="TolA"/>
    <property type="match status" value="1"/>
</dbReference>